<reference evidence="1 2" key="1">
    <citation type="submission" date="2020-08" db="EMBL/GenBank/DDBJ databases">
        <title>Genomic Encyclopedia of Type Strains, Phase IV (KMG-V): Genome sequencing to study the core and pangenomes of soil and plant-associated prokaryotes.</title>
        <authorList>
            <person name="Whitman W."/>
        </authorList>
    </citation>
    <scope>NUCLEOTIDE SEQUENCE [LARGE SCALE GENOMIC DNA]</scope>
    <source>
        <strain evidence="1 2">M2T3</strain>
    </source>
</reference>
<gene>
    <name evidence="1" type="ORF">HDF25_001027</name>
</gene>
<dbReference type="InterPro" id="IPR013324">
    <property type="entry name" value="RNA_pol_sigma_r3/r4-like"/>
</dbReference>
<comment type="caution">
    <text evidence="1">The sequence shown here is derived from an EMBL/GenBank/DDBJ whole genome shotgun (WGS) entry which is preliminary data.</text>
</comment>
<protein>
    <submittedName>
        <fullName evidence="1">DNA-directed RNA polymerase specialized sigma24 family protein</fullName>
    </submittedName>
</protein>
<dbReference type="AlphaFoldDB" id="A0A7X0MIU1"/>
<accession>A0A7X0MIU1</accession>
<evidence type="ECO:0000313" key="2">
    <source>
        <dbReference type="Proteomes" id="UP000521017"/>
    </source>
</evidence>
<proteinExistence type="predicted"/>
<dbReference type="RefSeq" id="WP_184623404.1">
    <property type="nucleotide sequence ID" value="NZ_JACHCC010000002.1"/>
</dbReference>
<dbReference type="Gene3D" id="1.10.1740.10">
    <property type="match status" value="1"/>
</dbReference>
<organism evidence="1 2">
    <name type="scientific">Pedobacter cryoconitis</name>
    <dbReference type="NCBI Taxonomy" id="188932"/>
    <lineage>
        <taxon>Bacteria</taxon>
        <taxon>Pseudomonadati</taxon>
        <taxon>Bacteroidota</taxon>
        <taxon>Sphingobacteriia</taxon>
        <taxon>Sphingobacteriales</taxon>
        <taxon>Sphingobacteriaceae</taxon>
        <taxon>Pedobacter</taxon>
    </lineage>
</organism>
<name>A0A7X0MIU1_9SPHI</name>
<dbReference type="SUPFAM" id="SSF88659">
    <property type="entry name" value="Sigma3 and sigma4 domains of RNA polymerase sigma factors"/>
    <property type="match status" value="1"/>
</dbReference>
<keyword evidence="1" id="KW-0804">Transcription</keyword>
<dbReference type="GO" id="GO:0000428">
    <property type="term" value="C:DNA-directed RNA polymerase complex"/>
    <property type="evidence" value="ECO:0007669"/>
    <property type="project" value="UniProtKB-KW"/>
</dbReference>
<dbReference type="EMBL" id="JACHCC010000002">
    <property type="protein sequence ID" value="MBB6498890.1"/>
    <property type="molecule type" value="Genomic_DNA"/>
</dbReference>
<dbReference type="Proteomes" id="UP000521017">
    <property type="component" value="Unassembled WGS sequence"/>
</dbReference>
<evidence type="ECO:0000313" key="1">
    <source>
        <dbReference type="EMBL" id="MBB6498890.1"/>
    </source>
</evidence>
<sequence length="155" mass="18189">MLRTEPRALIENNQATVRSLYDRHAGMLLGYIFEIVKDRKLAEEYLVKIFCEISQHLNELNWDGTNNWCQLQRFAQRKLSQLTHTEVFVEGTGIANGLDNKYTEHFTAEQHLVFHDVYYHGKSIEVISKELNKPEDSIRKTLKEAFAIMRRSCEN</sequence>
<keyword evidence="1" id="KW-0240">DNA-directed RNA polymerase</keyword>